<evidence type="ECO:0000259" key="7">
    <source>
        <dbReference type="Pfam" id="PF21478"/>
    </source>
</evidence>
<reference evidence="8" key="4">
    <citation type="submission" date="2025-09" db="UniProtKB">
        <authorList>
            <consortium name="Ensembl"/>
        </authorList>
    </citation>
    <scope>IDENTIFICATION</scope>
</reference>
<gene>
    <name evidence="8" type="primary">GLDC</name>
</gene>
<protein>
    <recommendedName>
        <fullName evidence="2">glycine dehydrogenase (aminomethyl-transferring)</fullName>
        <ecNumber evidence="2">1.4.4.2</ecNumber>
    </recommendedName>
</protein>
<keyword evidence="4" id="KW-0560">Oxidoreductase</keyword>
<dbReference type="FunFam" id="3.90.1150.10:FF:000153">
    <property type="entry name" value="Glycine dehydrogenase (decarboxylating)"/>
    <property type="match status" value="1"/>
</dbReference>
<keyword evidence="9" id="KW-1185">Reference proteome</keyword>
<evidence type="ECO:0000256" key="4">
    <source>
        <dbReference type="ARBA" id="ARBA00023002"/>
    </source>
</evidence>
<evidence type="ECO:0000313" key="8">
    <source>
        <dbReference type="Ensembl" id="ENSELUP00000077918.2"/>
    </source>
</evidence>
<name>A0A6Q2ZJ62_ESOLU</name>
<dbReference type="GO" id="GO:0030170">
    <property type="term" value="F:pyridoxal phosphate binding"/>
    <property type="evidence" value="ECO:0007669"/>
    <property type="project" value="TreeGrafter"/>
</dbReference>
<accession>A0A6Q2ZJ62</accession>
<dbReference type="InterPro" id="IPR015422">
    <property type="entry name" value="PyrdxlP-dep_Trfase_small"/>
</dbReference>
<dbReference type="EC" id="1.4.4.2" evidence="2"/>
<dbReference type="AlphaFoldDB" id="A0A6Q2ZJ62"/>
<reference evidence="9" key="1">
    <citation type="journal article" date="2014" name="PLoS ONE">
        <title>The genome and linkage map of the northern pike (Esox lucius): conserved synteny revealed between the salmonid sister group and the Neoteleostei.</title>
        <authorList>
            <person name="Rondeau E.B."/>
            <person name="Minkley D.R."/>
            <person name="Leong J.S."/>
            <person name="Messmer A.M."/>
            <person name="Jantzen J.R."/>
            <person name="von Schalburg K.R."/>
            <person name="Lemon C."/>
            <person name="Bird N.H."/>
            <person name="Koop B.F."/>
        </authorList>
    </citation>
    <scope>NUCLEOTIDE SEQUENCE</scope>
</reference>
<dbReference type="PANTHER" id="PTHR11773:SF1">
    <property type="entry name" value="GLYCINE DEHYDROGENASE (DECARBOXYLATING), MITOCHONDRIAL"/>
    <property type="match status" value="1"/>
</dbReference>
<feature type="domain" description="Glycine dehydrogenase C-terminal" evidence="7">
    <location>
        <begin position="683"/>
        <end position="804"/>
    </location>
</feature>
<dbReference type="Pfam" id="PF02347">
    <property type="entry name" value="GDC-P"/>
    <property type="match status" value="2"/>
</dbReference>
<organism evidence="8 9">
    <name type="scientific">Esox lucius</name>
    <name type="common">Northern pike</name>
    <dbReference type="NCBI Taxonomy" id="8010"/>
    <lineage>
        <taxon>Eukaryota</taxon>
        <taxon>Metazoa</taxon>
        <taxon>Chordata</taxon>
        <taxon>Craniata</taxon>
        <taxon>Vertebrata</taxon>
        <taxon>Euteleostomi</taxon>
        <taxon>Actinopterygii</taxon>
        <taxon>Neopterygii</taxon>
        <taxon>Teleostei</taxon>
        <taxon>Protacanthopterygii</taxon>
        <taxon>Esociformes</taxon>
        <taxon>Esocidae</taxon>
        <taxon>Esox</taxon>
    </lineage>
</organism>
<comment type="catalytic activity">
    <reaction evidence="5">
        <text>N(6)-[(R)-lipoyl]-L-lysyl-[glycine-cleavage complex H protein] + glycine + H(+) = N(6)-[(R)-S(8)-aminomethyldihydrolipoyl]-L-lysyl-[glycine-cleavage complex H protein] + CO2</text>
        <dbReference type="Rhea" id="RHEA:24304"/>
        <dbReference type="Rhea" id="RHEA-COMP:10494"/>
        <dbReference type="Rhea" id="RHEA-COMP:10495"/>
        <dbReference type="ChEBI" id="CHEBI:15378"/>
        <dbReference type="ChEBI" id="CHEBI:16526"/>
        <dbReference type="ChEBI" id="CHEBI:57305"/>
        <dbReference type="ChEBI" id="CHEBI:83099"/>
        <dbReference type="ChEBI" id="CHEBI:83143"/>
        <dbReference type="EC" id="1.4.4.2"/>
    </reaction>
</comment>
<dbReference type="SUPFAM" id="SSF53383">
    <property type="entry name" value="PLP-dependent transferases"/>
    <property type="match status" value="3"/>
</dbReference>
<dbReference type="Ensembl" id="ENSELUT00000076784.2">
    <property type="protein sequence ID" value="ENSELUP00000077918.2"/>
    <property type="gene ID" value="ENSELUG00000015031.3"/>
</dbReference>
<dbReference type="GO" id="GO:0019464">
    <property type="term" value="P:glycine decarboxylation via glycine cleavage system"/>
    <property type="evidence" value="ECO:0007669"/>
    <property type="project" value="TreeGrafter"/>
</dbReference>
<dbReference type="InterPro" id="IPR015421">
    <property type="entry name" value="PyrdxlP-dep_Trfase_major"/>
</dbReference>
<feature type="domain" description="Glycine cleavage system P-protein N-terminal" evidence="6">
    <location>
        <begin position="278"/>
        <end position="432"/>
    </location>
</feature>
<reference evidence="8" key="3">
    <citation type="submission" date="2025-08" db="UniProtKB">
        <authorList>
            <consortium name="Ensembl"/>
        </authorList>
    </citation>
    <scope>IDENTIFICATION</scope>
</reference>
<dbReference type="Pfam" id="PF21478">
    <property type="entry name" value="GcvP2_C"/>
    <property type="match status" value="1"/>
</dbReference>
<dbReference type="Bgee" id="ENSELUG00000015031">
    <property type="expression patterns" value="Expressed in liver and 15 other cell types or tissues"/>
</dbReference>
<dbReference type="InterPro" id="IPR020581">
    <property type="entry name" value="GDC_P"/>
</dbReference>
<sequence>MQSCAKSWGFLLAKSVNPRAPCRRICSKNRIFGKLQNRIQNGKSFVTVRGLQTTAVYASRQIERILPRHDDFAERHIGPGEREKREMLEFLGLESIAQLIEDTVPESIRIQRSMKMDDPLCENEVLEHLQKIASKNKVWRSYIGMGYYNCSVPPVIQRNLLENSGWVTQYTPYQPEVAQGRLESLLNYQTMICDITGMAVANASLLDEATAAAEAMQLCHRQNKRRTFYIDPRCHPQTIAVVQTRAKYGQPFKASLQTKVRTLCQKQLLKYSFAVCSLFGVPLCYGGPHAAFFSVKENLVRMMPGRMVGVTRDAAGKEVYRLALQTREQHIRRDKATSNICTAQALLANMAAMFGVYHGPQGLKHIAERTHHATLILAEGLKRAGHRLHSEMFFDTLKVGCSVASRDILERAVQREINLRLYSEGVVSSITCTSASGYIHAYQGFPCGSLVGSCTMKLNSSSELMPITWKEFANLHPFCPLDQAEGYQQLFRQLEKDLCEVTGYDRISFQPNSGAQGEYAGLAAIKAYLNSIGEAHRTVDKHKANLAAMMITYPSTFGVFEESISDVCRLIHQNGGQVYLDGANMNAQVGLCRPGDYGSDVSHLNLHKTFCIPHGGGGPGMGPIGVKEHLAPFLPSHPVVIMSAGNMSSSLGTISAAPWGSSAILPISWAYIKMMGAKGLVHATEVAILNANYMAKRLESHYKILYKGRKGFCAHEFILDVRPFKKTANIEAVDVAKRLQDYGFHAPTMSWPVAGTLMIEPTESEDKAEMDRFCDALMGIRQEIADIEEGRMDARINPLKMAPHSLASITSSTWDRPYSREYAAFPLPFVRPETKFWPSISRIDDIYGDQHLVCTCPPMDVYESPYEEKRASS</sequence>
<dbReference type="Gene3D" id="3.40.640.10">
    <property type="entry name" value="Type I PLP-dependent aspartate aminotransferase-like (Major domain)"/>
    <property type="match status" value="3"/>
</dbReference>
<dbReference type="Gene3D" id="3.90.1150.10">
    <property type="entry name" value="Aspartate Aminotransferase, domain 1"/>
    <property type="match status" value="1"/>
</dbReference>
<keyword evidence="3" id="KW-0663">Pyridoxal phosphate</keyword>
<evidence type="ECO:0000256" key="2">
    <source>
        <dbReference type="ARBA" id="ARBA00012134"/>
    </source>
</evidence>
<dbReference type="InterPro" id="IPR049315">
    <property type="entry name" value="GDC-P_N"/>
</dbReference>
<comment type="cofactor">
    <cofactor evidence="1">
        <name>pyridoxal 5'-phosphate</name>
        <dbReference type="ChEBI" id="CHEBI:597326"/>
    </cofactor>
</comment>
<dbReference type="InterPro" id="IPR015424">
    <property type="entry name" value="PyrdxlP-dep_Trfase"/>
</dbReference>
<feature type="domain" description="Glycine cleavage system P-protein N-terminal" evidence="6">
    <location>
        <begin position="74"/>
        <end position="248"/>
    </location>
</feature>
<dbReference type="GO" id="GO:0005960">
    <property type="term" value="C:glycine cleavage complex"/>
    <property type="evidence" value="ECO:0007669"/>
    <property type="project" value="TreeGrafter"/>
</dbReference>
<dbReference type="GO" id="GO:0016594">
    <property type="term" value="F:glycine binding"/>
    <property type="evidence" value="ECO:0007669"/>
    <property type="project" value="TreeGrafter"/>
</dbReference>
<evidence type="ECO:0000313" key="9">
    <source>
        <dbReference type="Proteomes" id="UP000265140"/>
    </source>
</evidence>
<dbReference type="FunFam" id="3.40.640.10:FF:000199">
    <property type="entry name" value="Glycine dehydrogenase [decarboxylating], mitochondrial"/>
    <property type="match status" value="1"/>
</dbReference>
<dbReference type="PANTHER" id="PTHR11773">
    <property type="entry name" value="GLYCINE DEHYDROGENASE, DECARBOXYLATING"/>
    <property type="match status" value="1"/>
</dbReference>
<dbReference type="GeneTree" id="ENSGT00390000017970"/>
<dbReference type="InterPro" id="IPR049316">
    <property type="entry name" value="GDC-P_C"/>
</dbReference>
<evidence type="ECO:0000256" key="5">
    <source>
        <dbReference type="ARBA" id="ARBA00049026"/>
    </source>
</evidence>
<evidence type="ECO:0000256" key="1">
    <source>
        <dbReference type="ARBA" id="ARBA00001933"/>
    </source>
</evidence>
<evidence type="ECO:0000259" key="6">
    <source>
        <dbReference type="Pfam" id="PF02347"/>
    </source>
</evidence>
<evidence type="ECO:0000256" key="3">
    <source>
        <dbReference type="ARBA" id="ARBA00022898"/>
    </source>
</evidence>
<reference evidence="8" key="2">
    <citation type="submission" date="2020-02" db="EMBL/GenBank/DDBJ databases">
        <title>Esox lucius (northern pike) genome, fEsoLuc1, primary haplotype.</title>
        <authorList>
            <person name="Myers G."/>
            <person name="Karagic N."/>
            <person name="Meyer A."/>
            <person name="Pippel M."/>
            <person name="Reichard M."/>
            <person name="Winkler S."/>
            <person name="Tracey A."/>
            <person name="Sims Y."/>
            <person name="Howe K."/>
            <person name="Rhie A."/>
            <person name="Formenti G."/>
            <person name="Durbin R."/>
            <person name="Fedrigo O."/>
            <person name="Jarvis E.D."/>
        </authorList>
    </citation>
    <scope>NUCLEOTIDE SEQUENCE [LARGE SCALE GENOMIC DNA]</scope>
</reference>
<proteinExistence type="predicted"/>
<dbReference type="GO" id="GO:0005739">
    <property type="term" value="C:mitochondrion"/>
    <property type="evidence" value="ECO:0007669"/>
    <property type="project" value="TreeGrafter"/>
</dbReference>
<dbReference type="Proteomes" id="UP000265140">
    <property type="component" value="Chromosome 13"/>
</dbReference>
<dbReference type="GO" id="GO:0004375">
    <property type="term" value="F:glycine dehydrogenase (decarboxylating) activity"/>
    <property type="evidence" value="ECO:0007669"/>
    <property type="project" value="UniProtKB-EC"/>
</dbReference>